<keyword evidence="1" id="KW-0805">Transcription regulation</keyword>
<dbReference type="GO" id="GO:0043565">
    <property type="term" value="F:sequence-specific DNA binding"/>
    <property type="evidence" value="ECO:0007669"/>
    <property type="project" value="InterPro"/>
</dbReference>
<keyword evidence="2" id="KW-0238">DNA-binding</keyword>
<comment type="caution">
    <text evidence="5">The sequence shown here is derived from an EMBL/GenBank/DDBJ whole genome shotgun (WGS) entry which is preliminary data.</text>
</comment>
<dbReference type="Pfam" id="PF02311">
    <property type="entry name" value="AraC_binding"/>
    <property type="match status" value="1"/>
</dbReference>
<evidence type="ECO:0000256" key="2">
    <source>
        <dbReference type="ARBA" id="ARBA00023125"/>
    </source>
</evidence>
<dbReference type="SMART" id="SM00342">
    <property type="entry name" value="HTH_ARAC"/>
    <property type="match status" value="1"/>
</dbReference>
<dbReference type="InterPro" id="IPR018060">
    <property type="entry name" value="HTH_AraC"/>
</dbReference>
<dbReference type="GO" id="GO:0003700">
    <property type="term" value="F:DNA-binding transcription factor activity"/>
    <property type="evidence" value="ECO:0007669"/>
    <property type="project" value="InterPro"/>
</dbReference>
<dbReference type="PANTHER" id="PTHR11019">
    <property type="entry name" value="HTH-TYPE TRANSCRIPTIONAL REGULATOR NIMR"/>
    <property type="match status" value="1"/>
</dbReference>
<accession>A0A9X1XMU6</accession>
<dbReference type="RefSeq" id="WP_188049317.1">
    <property type="nucleotide sequence ID" value="NZ_JALNUB010000001.1"/>
</dbReference>
<dbReference type="PROSITE" id="PS01124">
    <property type="entry name" value="HTH_ARAC_FAMILY_2"/>
    <property type="match status" value="1"/>
</dbReference>
<gene>
    <name evidence="5" type="ORF">MW871_01380</name>
</gene>
<dbReference type="InterPro" id="IPR014710">
    <property type="entry name" value="RmlC-like_jellyroll"/>
</dbReference>
<dbReference type="Gene3D" id="2.60.120.10">
    <property type="entry name" value="Jelly Rolls"/>
    <property type="match status" value="1"/>
</dbReference>
<dbReference type="AlphaFoldDB" id="A0A9X1XMU6"/>
<protein>
    <submittedName>
        <fullName evidence="5">AraC family transcriptional regulator</fullName>
    </submittedName>
</protein>
<dbReference type="Proteomes" id="UP001139260">
    <property type="component" value="Unassembled WGS sequence"/>
</dbReference>
<evidence type="ECO:0000256" key="1">
    <source>
        <dbReference type="ARBA" id="ARBA00023015"/>
    </source>
</evidence>
<organism evidence="5 6">
    <name type="scientific">Flavobacterium pygoscelis</name>
    <dbReference type="NCBI Taxonomy" id="2893176"/>
    <lineage>
        <taxon>Bacteria</taxon>
        <taxon>Pseudomonadati</taxon>
        <taxon>Bacteroidota</taxon>
        <taxon>Flavobacteriia</taxon>
        <taxon>Flavobacteriales</taxon>
        <taxon>Flavobacteriaceae</taxon>
        <taxon>Flavobacterium</taxon>
    </lineage>
</organism>
<keyword evidence="6" id="KW-1185">Reference proteome</keyword>
<dbReference type="SUPFAM" id="SSF46689">
    <property type="entry name" value="Homeodomain-like"/>
    <property type="match status" value="2"/>
</dbReference>
<dbReference type="InterPro" id="IPR009057">
    <property type="entry name" value="Homeodomain-like_sf"/>
</dbReference>
<reference evidence="5" key="1">
    <citation type="submission" date="2022-04" db="EMBL/GenBank/DDBJ databases">
        <title>Flavobacterium pygoscelis sp. nov. isolated from Chinstrap chick (Pygoscelis antarcticus).</title>
        <authorList>
            <person name="Irgang R."/>
            <person name="Poblete-Morales M."/>
            <person name="Avendano-Herrera R."/>
        </authorList>
    </citation>
    <scope>NUCLEOTIDE SEQUENCE</scope>
    <source>
        <strain evidence="5">I-SCBP12n</strain>
    </source>
</reference>
<evidence type="ECO:0000256" key="3">
    <source>
        <dbReference type="ARBA" id="ARBA00023163"/>
    </source>
</evidence>
<evidence type="ECO:0000259" key="4">
    <source>
        <dbReference type="PROSITE" id="PS01124"/>
    </source>
</evidence>
<dbReference type="PANTHER" id="PTHR11019:SF190">
    <property type="entry name" value="ARAC-FAMILY REGULATORY PROTEIN"/>
    <property type="match status" value="1"/>
</dbReference>
<dbReference type="InterPro" id="IPR003313">
    <property type="entry name" value="AraC-bd"/>
</dbReference>
<dbReference type="InterPro" id="IPR011051">
    <property type="entry name" value="RmlC_Cupin_sf"/>
</dbReference>
<sequence length="265" mass="30538">MSLIASLPNIDKIADSVFVMHERSEKFIPYHSHAKGQLSYVEGGLAYLQLNDKNYVIPARHYFWVPSGLEHILKIGHSGTILRSIFFYTYDDNKNLFFSEVGIYPINALLLQMIKYTELWDGPIKSDDSRYQFLSVIKNILPEISNKKLPISLPFTDHERMQPILEFIANNITANHTLASLSTHFGIGERSLSRLFQITLKTSFLQYLKLLRMVRSIELMLQSDISISEIGYAVGYDSLSSFSNTFYQMTNYRPSDFKREIAARE</sequence>
<evidence type="ECO:0000313" key="5">
    <source>
        <dbReference type="EMBL" id="MCK8140535.1"/>
    </source>
</evidence>
<dbReference type="EMBL" id="JALNUB010000001">
    <property type="protein sequence ID" value="MCK8140535.1"/>
    <property type="molecule type" value="Genomic_DNA"/>
</dbReference>
<feature type="domain" description="HTH araC/xylS-type" evidence="4">
    <location>
        <begin position="162"/>
        <end position="260"/>
    </location>
</feature>
<dbReference type="Gene3D" id="1.10.10.60">
    <property type="entry name" value="Homeodomain-like"/>
    <property type="match status" value="2"/>
</dbReference>
<dbReference type="Pfam" id="PF12833">
    <property type="entry name" value="HTH_18"/>
    <property type="match status" value="1"/>
</dbReference>
<evidence type="ECO:0000313" key="6">
    <source>
        <dbReference type="Proteomes" id="UP001139260"/>
    </source>
</evidence>
<name>A0A9X1XMU6_9FLAO</name>
<dbReference type="SUPFAM" id="SSF51182">
    <property type="entry name" value="RmlC-like cupins"/>
    <property type="match status" value="1"/>
</dbReference>
<keyword evidence="3" id="KW-0804">Transcription</keyword>
<proteinExistence type="predicted"/>